<proteinExistence type="predicted"/>
<accession>A0AAW4QED3</accession>
<protein>
    <submittedName>
        <fullName evidence="1">Transposase</fullName>
    </submittedName>
</protein>
<dbReference type="GO" id="GO:0004803">
    <property type="term" value="F:transposase activity"/>
    <property type="evidence" value="ECO:0007669"/>
    <property type="project" value="InterPro"/>
</dbReference>
<evidence type="ECO:0000313" key="1">
    <source>
        <dbReference type="EMBL" id="MBX3893587.1"/>
    </source>
</evidence>
<dbReference type="AlphaFoldDB" id="A0AAW4QED3"/>
<sequence>MGTTLATEAPKRRSRRGIPNYPLEFRRQLAKLACEPGVSVARLAMEHGLNPNLVFKWHRVLRAGDAFASDDVAVGILPITGRPSLFPCSYTRNANNVPCGSPALGGNVTGLPCST</sequence>
<dbReference type="SUPFAM" id="SSF46689">
    <property type="entry name" value="Homeodomain-like"/>
    <property type="match status" value="1"/>
</dbReference>
<dbReference type="InterPro" id="IPR002514">
    <property type="entry name" value="Transposase_8"/>
</dbReference>
<dbReference type="GO" id="GO:0003677">
    <property type="term" value="F:DNA binding"/>
    <property type="evidence" value="ECO:0007669"/>
    <property type="project" value="InterPro"/>
</dbReference>
<dbReference type="GO" id="GO:0006313">
    <property type="term" value="P:DNA transposition"/>
    <property type="evidence" value="ECO:0007669"/>
    <property type="project" value="InterPro"/>
</dbReference>
<dbReference type="Pfam" id="PF01527">
    <property type="entry name" value="HTH_Tnp_1"/>
    <property type="match status" value="1"/>
</dbReference>
<gene>
    <name evidence="1" type="ORF">DEE74_27355</name>
</gene>
<dbReference type="InterPro" id="IPR009057">
    <property type="entry name" value="Homeodomain-like_sf"/>
</dbReference>
<organism evidence="1 2">
    <name type="scientific">Ralstonia pickettii</name>
    <name type="common">Burkholderia pickettii</name>
    <dbReference type="NCBI Taxonomy" id="329"/>
    <lineage>
        <taxon>Bacteria</taxon>
        <taxon>Pseudomonadati</taxon>
        <taxon>Pseudomonadota</taxon>
        <taxon>Betaproteobacteria</taxon>
        <taxon>Burkholderiales</taxon>
        <taxon>Burkholderiaceae</taxon>
        <taxon>Ralstonia</taxon>
    </lineage>
</organism>
<dbReference type="EMBL" id="QGBI01000050">
    <property type="protein sequence ID" value="MBX3893587.1"/>
    <property type="molecule type" value="Genomic_DNA"/>
</dbReference>
<comment type="caution">
    <text evidence="1">The sequence shown here is derived from an EMBL/GenBank/DDBJ whole genome shotgun (WGS) entry which is preliminary data.</text>
</comment>
<dbReference type="Proteomes" id="UP001199322">
    <property type="component" value="Unassembled WGS sequence"/>
</dbReference>
<evidence type="ECO:0000313" key="2">
    <source>
        <dbReference type="Proteomes" id="UP001199322"/>
    </source>
</evidence>
<reference evidence="1" key="1">
    <citation type="submission" date="2018-06" db="EMBL/GenBank/DDBJ databases">
        <authorList>
            <person name="O'Rourke A."/>
        </authorList>
    </citation>
    <scope>NUCLEOTIDE SEQUENCE</scope>
    <source>
        <strain evidence="1">132550021-3</strain>
    </source>
</reference>
<name>A0AAW4QED3_RALPI</name>